<dbReference type="OrthoDB" id="10250660at2759"/>
<reference evidence="6 7" key="1">
    <citation type="journal article" date="2015" name="Plant Cell">
        <title>Oil accumulation by the oleaginous diatom Fistulifera solaris as revealed by the genome and transcriptome.</title>
        <authorList>
            <person name="Tanaka T."/>
            <person name="Maeda Y."/>
            <person name="Veluchamy A."/>
            <person name="Tanaka M."/>
            <person name="Abida H."/>
            <person name="Marechal E."/>
            <person name="Bowler C."/>
            <person name="Muto M."/>
            <person name="Sunaga Y."/>
            <person name="Tanaka M."/>
            <person name="Yoshino T."/>
            <person name="Taniguchi T."/>
            <person name="Fukuda Y."/>
            <person name="Nemoto M."/>
            <person name="Matsumoto M."/>
            <person name="Wong P.S."/>
            <person name="Aburatani S."/>
            <person name="Fujibuchi W."/>
        </authorList>
    </citation>
    <scope>NUCLEOTIDE SEQUENCE [LARGE SCALE GENOMIC DNA]</scope>
    <source>
        <strain evidence="6 7">JPCC DA0580</strain>
    </source>
</reference>
<evidence type="ECO:0000256" key="4">
    <source>
        <dbReference type="PROSITE-ProRule" id="PRU01024"/>
    </source>
</evidence>
<keyword evidence="1 4" id="KW-0489">Methyltransferase</keyword>
<keyword evidence="2 4" id="KW-0808">Transferase</keyword>
<feature type="compositionally biased region" description="Basic and acidic residues" evidence="5">
    <location>
        <begin position="160"/>
        <end position="173"/>
    </location>
</feature>
<dbReference type="SUPFAM" id="SSF53335">
    <property type="entry name" value="S-adenosyl-L-methionine-dependent methyltransferases"/>
    <property type="match status" value="1"/>
</dbReference>
<keyword evidence="7" id="KW-1185">Reference proteome</keyword>
<comment type="similarity">
    <text evidence="4">Belongs to the class I-like SAM-binding methyltransferase superfamily. RNA M5U methyltransferase family.</text>
</comment>
<dbReference type="AlphaFoldDB" id="A0A1Z5JKW3"/>
<organism evidence="6 7">
    <name type="scientific">Fistulifera solaris</name>
    <name type="common">Oleaginous diatom</name>
    <dbReference type="NCBI Taxonomy" id="1519565"/>
    <lineage>
        <taxon>Eukaryota</taxon>
        <taxon>Sar</taxon>
        <taxon>Stramenopiles</taxon>
        <taxon>Ochrophyta</taxon>
        <taxon>Bacillariophyta</taxon>
        <taxon>Bacillariophyceae</taxon>
        <taxon>Bacillariophycidae</taxon>
        <taxon>Naviculales</taxon>
        <taxon>Naviculaceae</taxon>
        <taxon>Fistulifera</taxon>
    </lineage>
</organism>
<feature type="binding site" evidence="4">
    <location>
        <position position="524"/>
    </location>
    <ligand>
        <name>S-adenosyl-L-methionine</name>
        <dbReference type="ChEBI" id="CHEBI:59789"/>
    </ligand>
</feature>
<evidence type="ECO:0000313" key="7">
    <source>
        <dbReference type="Proteomes" id="UP000198406"/>
    </source>
</evidence>
<feature type="region of interest" description="Disordered" evidence="5">
    <location>
        <begin position="19"/>
        <end position="61"/>
    </location>
</feature>
<feature type="compositionally biased region" description="Basic and acidic residues" evidence="5">
    <location>
        <begin position="49"/>
        <end position="61"/>
    </location>
</feature>
<dbReference type="GO" id="GO:0006396">
    <property type="term" value="P:RNA processing"/>
    <property type="evidence" value="ECO:0007669"/>
    <property type="project" value="InterPro"/>
</dbReference>
<sequence>MKEVKQQMTQIMEELTAAEIGHQEEGANAVASSSSPTEEPILAETTASEVKETESSEKNTVERHWDFSNRKVIVHNVMKFMKNKETAKMVTSWMKAAQEKYPDKTIDFEKFRKPPQDSFVVITMKEESMCPLLIQYINENKLKNKRGYELVAKPGAEESNDNKKRGAADDTEHTSAPTSKRQRIIDESTSAARRPVTEEEVQNKVTPLWQLSADEQKSKKMTNMIKGCAMKIVANVKKRFRELDRDKKRQTVQLYAWLKGDRSVFVENIVSAPTPLRNKCEFNFGYRYQFDDENKEDAEPTKIPAVGFMVTGWAGGVSRPHVCQNIPTEVCQLVDLVDTFLATSPLPPYDVKDHVGFWRVMTLRTSRRTRECMVIIQHTPPSGGVGDESSYAGYFEAEQVRLVSVLTAAELQVPNDEPIKVTCVFFQEFGGVSHPPPEHPVQHVFGKKTLTERLGQCHFQISPGAFFQVNTEGAEILYQMVVDRVKEVTPSAKDMLLFDVCCGTGTIGLTCLKEGAVGRVVGVDISEPAIKDAKVNAVANGFTVRKDESNEGDSTPKSWDVAFVAARAEQVLSKEIGKAKEENLQFVAVVDPAREGLHNEVLRTLRANRRIKRIVYVSCNPTGSLVQDATLLCQPASKKYPGNAFRITSASPVDMFPLTDHCEMVMTFDRLSEKELEISS</sequence>
<accession>A0A1Z5JKW3</accession>
<dbReference type="EMBL" id="BDSP01000081">
    <property type="protein sequence ID" value="GAX14629.1"/>
    <property type="molecule type" value="Genomic_DNA"/>
</dbReference>
<name>A0A1Z5JKW3_FISSO</name>
<dbReference type="Proteomes" id="UP000198406">
    <property type="component" value="Unassembled WGS sequence"/>
</dbReference>
<feature type="region of interest" description="Disordered" evidence="5">
    <location>
        <begin position="153"/>
        <end position="199"/>
    </location>
</feature>
<keyword evidence="3 4" id="KW-0949">S-adenosyl-L-methionine</keyword>
<dbReference type="GO" id="GO:0003723">
    <property type="term" value="F:RNA binding"/>
    <property type="evidence" value="ECO:0007669"/>
    <property type="project" value="TreeGrafter"/>
</dbReference>
<dbReference type="PANTHER" id="PTHR45904:SF2">
    <property type="entry name" value="TRNA (URACIL-5-)-METHYLTRANSFERASE HOMOLOG A"/>
    <property type="match status" value="1"/>
</dbReference>
<dbReference type="InterPro" id="IPR010280">
    <property type="entry name" value="U5_MeTrfase_fam"/>
</dbReference>
<dbReference type="InterPro" id="IPR045850">
    <property type="entry name" value="TRM2_met"/>
</dbReference>
<dbReference type="Gene3D" id="3.40.50.150">
    <property type="entry name" value="Vaccinia Virus protein VP39"/>
    <property type="match status" value="1"/>
</dbReference>
<dbReference type="GO" id="GO:0008173">
    <property type="term" value="F:RNA methyltransferase activity"/>
    <property type="evidence" value="ECO:0007669"/>
    <property type="project" value="InterPro"/>
</dbReference>
<dbReference type="PROSITE" id="PS51687">
    <property type="entry name" value="SAM_MT_RNA_M5U"/>
    <property type="match status" value="1"/>
</dbReference>
<dbReference type="InParanoid" id="A0A1Z5JKW3"/>
<gene>
    <name evidence="6" type="ORF">FisN_6Lh413</name>
</gene>
<dbReference type="CDD" id="cd02440">
    <property type="entry name" value="AdoMet_MTases"/>
    <property type="match status" value="1"/>
</dbReference>
<evidence type="ECO:0000313" key="6">
    <source>
        <dbReference type="EMBL" id="GAX14629.1"/>
    </source>
</evidence>
<dbReference type="Pfam" id="PF05958">
    <property type="entry name" value="tRNA_U5-meth_tr"/>
    <property type="match status" value="1"/>
</dbReference>
<evidence type="ECO:0000256" key="2">
    <source>
        <dbReference type="ARBA" id="ARBA00022679"/>
    </source>
</evidence>
<feature type="binding site" evidence="4">
    <location>
        <position position="591"/>
    </location>
    <ligand>
        <name>S-adenosyl-L-methionine</name>
        <dbReference type="ChEBI" id="CHEBI:59789"/>
    </ligand>
</feature>
<evidence type="ECO:0000256" key="5">
    <source>
        <dbReference type="SAM" id="MobiDB-lite"/>
    </source>
</evidence>
<comment type="caution">
    <text evidence="4">Lacks conserved residue(s) required for the propagation of feature annotation.</text>
</comment>
<evidence type="ECO:0000256" key="3">
    <source>
        <dbReference type="ARBA" id="ARBA00022691"/>
    </source>
</evidence>
<dbReference type="Gene3D" id="2.40.50.1070">
    <property type="match status" value="1"/>
</dbReference>
<proteinExistence type="inferred from homology"/>
<dbReference type="PANTHER" id="PTHR45904">
    <property type="entry name" value="TRNA (URACIL-5-)-METHYLTRANSFERASE"/>
    <property type="match status" value="1"/>
</dbReference>
<protein>
    <submittedName>
        <fullName evidence="6">tRNA (Uracil-5-)-methyltransferase</fullName>
    </submittedName>
</protein>
<evidence type="ECO:0000256" key="1">
    <source>
        <dbReference type="ARBA" id="ARBA00022603"/>
    </source>
</evidence>
<feature type="active site" description="Nucleophile" evidence="4">
    <location>
        <position position="619"/>
    </location>
</feature>
<feature type="binding site" evidence="4">
    <location>
        <position position="468"/>
    </location>
    <ligand>
        <name>S-adenosyl-L-methionine</name>
        <dbReference type="ChEBI" id="CHEBI:59789"/>
    </ligand>
</feature>
<dbReference type="InterPro" id="IPR029063">
    <property type="entry name" value="SAM-dependent_MTases_sf"/>
</dbReference>
<dbReference type="GO" id="GO:0032259">
    <property type="term" value="P:methylation"/>
    <property type="evidence" value="ECO:0007669"/>
    <property type="project" value="UniProtKB-KW"/>
</dbReference>
<comment type="caution">
    <text evidence="6">The sequence shown here is derived from an EMBL/GenBank/DDBJ whole genome shotgun (WGS) entry which is preliminary data.</text>
</comment>